<dbReference type="EMBL" id="MLAK01001019">
    <property type="protein sequence ID" value="OHS99177.1"/>
    <property type="molecule type" value="Genomic_DNA"/>
</dbReference>
<comment type="caution">
    <text evidence="1">The sequence shown here is derived from an EMBL/GenBank/DDBJ whole genome shotgun (WGS) entry which is preliminary data.</text>
</comment>
<reference evidence="1" key="1">
    <citation type="submission" date="2016-10" db="EMBL/GenBank/DDBJ databases">
        <authorList>
            <person name="Benchimol M."/>
            <person name="Almeida L.G."/>
            <person name="Vasconcelos A.T."/>
            <person name="Perreira-Neves A."/>
            <person name="Rosa I.A."/>
            <person name="Tasca T."/>
            <person name="Bogo M.R."/>
            <person name="de Souza W."/>
        </authorList>
    </citation>
    <scope>NUCLEOTIDE SEQUENCE [LARGE SCALE GENOMIC DNA]</scope>
    <source>
        <strain evidence="1">K</strain>
    </source>
</reference>
<accession>A0A1J4JKL1</accession>
<protein>
    <recommendedName>
        <fullName evidence="3">Protein kinase domain-containing protein</fullName>
    </recommendedName>
</protein>
<name>A0A1J4JKL1_9EUKA</name>
<dbReference type="Proteomes" id="UP000179807">
    <property type="component" value="Unassembled WGS sequence"/>
</dbReference>
<dbReference type="GeneID" id="94844353"/>
<evidence type="ECO:0000313" key="2">
    <source>
        <dbReference type="Proteomes" id="UP000179807"/>
    </source>
</evidence>
<dbReference type="SUPFAM" id="SSF56112">
    <property type="entry name" value="Protein kinase-like (PK-like)"/>
    <property type="match status" value="1"/>
</dbReference>
<gene>
    <name evidence="1" type="ORF">TRFO_34417</name>
</gene>
<dbReference type="InterPro" id="IPR011009">
    <property type="entry name" value="Kinase-like_dom_sf"/>
</dbReference>
<keyword evidence="2" id="KW-1185">Reference proteome</keyword>
<dbReference type="AlphaFoldDB" id="A0A1J4JKL1"/>
<dbReference type="VEuPathDB" id="TrichDB:TRFO_34417"/>
<evidence type="ECO:0000313" key="1">
    <source>
        <dbReference type="EMBL" id="OHS99177.1"/>
    </source>
</evidence>
<dbReference type="RefSeq" id="XP_068352314.1">
    <property type="nucleotide sequence ID" value="XM_068509649.1"/>
</dbReference>
<evidence type="ECO:0008006" key="3">
    <source>
        <dbReference type="Google" id="ProtNLM"/>
    </source>
</evidence>
<dbReference type="Gene3D" id="1.10.510.10">
    <property type="entry name" value="Transferase(Phosphotransferase) domain 1"/>
    <property type="match status" value="1"/>
</dbReference>
<proteinExistence type="predicted"/>
<organism evidence="1 2">
    <name type="scientific">Tritrichomonas foetus</name>
    <dbReference type="NCBI Taxonomy" id="1144522"/>
    <lineage>
        <taxon>Eukaryota</taxon>
        <taxon>Metamonada</taxon>
        <taxon>Parabasalia</taxon>
        <taxon>Tritrichomonadida</taxon>
        <taxon>Tritrichomonadidae</taxon>
        <taxon>Tritrichomonas</taxon>
    </lineage>
</organism>
<sequence>MFATMATGGSPWQCDSLGELKSLAAQGTMSFKKPIPDIIKDLIYKCVVVDPSQRLTMKQITQHPIFGQPKMPKRRFLSSSQKYGSKQKIQWENITRNVCSENSDSFDMNIEEDFMNSLRLNDNSFGNLGPNGAYGLVPGLVPVKTTSIHTASSIFLHSARKKTNVKGRLKRKKNLRPTVFETFAEIEEVNEE</sequence>